<dbReference type="EMBL" id="BKAV01000015">
    <property type="protein sequence ID" value="GEQ00477.1"/>
    <property type="molecule type" value="Genomic_DNA"/>
</dbReference>
<evidence type="ECO:0000313" key="4">
    <source>
        <dbReference type="Proteomes" id="UP000254956"/>
    </source>
</evidence>
<dbReference type="InterPro" id="IPR016181">
    <property type="entry name" value="Acyl_CoA_acyltransferase"/>
</dbReference>
<feature type="domain" description="N-acetyltransferase" evidence="1">
    <location>
        <begin position="1"/>
        <end position="167"/>
    </location>
</feature>
<reference evidence="3 4" key="1">
    <citation type="submission" date="2018-06" db="EMBL/GenBank/DDBJ databases">
        <authorList>
            <consortium name="Pathogen Informatics"/>
            <person name="Doyle S."/>
        </authorList>
    </citation>
    <scope>NUCLEOTIDE SEQUENCE [LARGE SCALE GENOMIC DNA]</scope>
    <source>
        <strain evidence="3 4">NCTC12413</strain>
    </source>
</reference>
<sequence length="167" mass="19614">MTFRKLTIEDKQAFLNYWDDWKHTDKIVPFSTRFSRFVDYEEVLSDWKYQETNEDWMKNSTYFYIEDNVIIGAANIRHELTEDFLKRGGHIGYGIAPSFRRQGYATKILLESLKICQKLGIQRVLVTCDEDNIGSAKVIQNAGGLEGTPYIEDNGKRIRRFWIDIKS</sequence>
<organism evidence="3 4">
    <name type="scientific">Staphylococcus arlettae</name>
    <dbReference type="NCBI Taxonomy" id="29378"/>
    <lineage>
        <taxon>Bacteria</taxon>
        <taxon>Bacillati</taxon>
        <taxon>Bacillota</taxon>
        <taxon>Bacilli</taxon>
        <taxon>Bacillales</taxon>
        <taxon>Staphylococcaceae</taxon>
        <taxon>Staphylococcus</taxon>
    </lineage>
</organism>
<dbReference type="Proteomes" id="UP000321598">
    <property type="component" value="Unassembled WGS sequence"/>
</dbReference>
<proteinExistence type="predicted"/>
<reference evidence="2 5" key="2">
    <citation type="submission" date="2019-07" db="EMBL/GenBank/DDBJ databases">
        <title>Whole genome shotgun sequence of Staphylococcus arlettae NBRC 109765.</title>
        <authorList>
            <person name="Hosoyama A."/>
            <person name="Uohara A."/>
            <person name="Ohji S."/>
            <person name="Ichikawa N."/>
        </authorList>
    </citation>
    <scope>NUCLEOTIDE SEQUENCE [LARGE SCALE GENOMIC DNA]</scope>
    <source>
        <strain evidence="2 5">NBRC 109765</strain>
    </source>
</reference>
<dbReference type="AlphaFoldDB" id="A0A380BWK1"/>
<dbReference type="EMBL" id="UGZE01000001">
    <property type="protein sequence ID" value="SUJ07289.1"/>
    <property type="molecule type" value="Genomic_DNA"/>
</dbReference>
<dbReference type="CDD" id="cd04301">
    <property type="entry name" value="NAT_SF"/>
    <property type="match status" value="1"/>
</dbReference>
<gene>
    <name evidence="3" type="ORF">NCTC12413_00125</name>
    <name evidence="2" type="ORF">SAR03_15140</name>
</gene>
<dbReference type="SUPFAM" id="SSF55729">
    <property type="entry name" value="Acyl-CoA N-acyltransferases (Nat)"/>
    <property type="match status" value="1"/>
</dbReference>
<keyword evidence="5" id="KW-1185">Reference proteome</keyword>
<name>A0A380BWK1_9STAP</name>
<evidence type="ECO:0000259" key="1">
    <source>
        <dbReference type="PROSITE" id="PS51186"/>
    </source>
</evidence>
<dbReference type="PANTHER" id="PTHR39173">
    <property type="entry name" value="ACETYLTRANSFERASE"/>
    <property type="match status" value="1"/>
</dbReference>
<dbReference type="Pfam" id="PF13302">
    <property type="entry name" value="Acetyltransf_3"/>
    <property type="match status" value="1"/>
</dbReference>
<dbReference type="InterPro" id="IPR000182">
    <property type="entry name" value="GNAT_dom"/>
</dbReference>
<evidence type="ECO:0000313" key="5">
    <source>
        <dbReference type="Proteomes" id="UP000321598"/>
    </source>
</evidence>
<accession>A0A380BWK1</accession>
<dbReference type="Proteomes" id="UP000254956">
    <property type="component" value="Unassembled WGS sequence"/>
</dbReference>
<keyword evidence="3" id="KW-0808">Transferase</keyword>
<dbReference type="PANTHER" id="PTHR39173:SF1">
    <property type="entry name" value="ACETYLTRANSFERASE"/>
    <property type="match status" value="1"/>
</dbReference>
<evidence type="ECO:0000313" key="3">
    <source>
        <dbReference type="EMBL" id="SUJ07289.1"/>
    </source>
</evidence>
<dbReference type="GO" id="GO:0016747">
    <property type="term" value="F:acyltransferase activity, transferring groups other than amino-acyl groups"/>
    <property type="evidence" value="ECO:0007669"/>
    <property type="project" value="InterPro"/>
</dbReference>
<protein>
    <submittedName>
        <fullName evidence="3">Acetyltransferase</fullName>
    </submittedName>
</protein>
<evidence type="ECO:0000313" key="2">
    <source>
        <dbReference type="EMBL" id="GEQ00477.1"/>
    </source>
</evidence>
<dbReference type="OrthoDB" id="9797989at2"/>
<dbReference type="PROSITE" id="PS51186">
    <property type="entry name" value="GNAT"/>
    <property type="match status" value="1"/>
</dbReference>
<dbReference type="RefSeq" id="WP_103388329.1">
    <property type="nucleotide sequence ID" value="NZ_BKAV01000015.1"/>
</dbReference>
<dbReference type="Gene3D" id="3.40.630.30">
    <property type="match status" value="1"/>
</dbReference>
<dbReference type="STRING" id="1212545.SARL_09807"/>